<keyword evidence="3 5" id="KW-1005">Bacterial flagellum biogenesis</keyword>
<dbReference type="Proteomes" id="UP000199239">
    <property type="component" value="Unassembled WGS sequence"/>
</dbReference>
<feature type="domain" description="FlgD/Vpr Ig-like" evidence="6">
    <location>
        <begin position="106"/>
        <end position="172"/>
    </location>
</feature>
<dbReference type="NCBIfam" id="NF009453">
    <property type="entry name" value="PRK12813.1"/>
    <property type="match status" value="1"/>
</dbReference>
<keyword evidence="7" id="KW-0969">Cilium</keyword>
<dbReference type="EMBL" id="FPAJ01000003">
    <property type="protein sequence ID" value="SFS87183.1"/>
    <property type="molecule type" value="Genomic_DNA"/>
</dbReference>
<evidence type="ECO:0000256" key="5">
    <source>
        <dbReference type="RuleBase" id="RU362076"/>
    </source>
</evidence>
<reference evidence="8" key="1">
    <citation type="submission" date="2016-10" db="EMBL/GenBank/DDBJ databases">
        <authorList>
            <person name="Varghese N."/>
            <person name="Submissions S."/>
        </authorList>
    </citation>
    <scope>NUCLEOTIDE SEQUENCE [LARGE SCALE GENOMIC DNA]</scope>
    <source>
        <strain evidence="8">DSM 23422</strain>
    </source>
</reference>
<keyword evidence="8" id="KW-1185">Reference proteome</keyword>
<dbReference type="RefSeq" id="WP_093916388.1">
    <property type="nucleotide sequence ID" value="NZ_FPAJ01000003.1"/>
</dbReference>
<gene>
    <name evidence="7" type="ORF">SAMN04488040_2189</name>
</gene>
<comment type="function">
    <text evidence="4 5">Required for flagellar hook formation. May act as a scaffolding protein.</text>
</comment>
<evidence type="ECO:0000256" key="2">
    <source>
        <dbReference type="ARBA" id="ARBA00016013"/>
    </source>
</evidence>
<keyword evidence="7" id="KW-0966">Cell projection</keyword>
<dbReference type="OrthoDB" id="9785233at2"/>
<sequence length="221" mass="23184">MTVTATSSAASTTQTATAAVQSKSVISSDFETFLQMLTTQARYQDPLEPIDSSEYSAQLAQFSMVEQQVKSNDLLTALSAQLSGGGISQIASWIGMEARTTAPAEFSGSPITVLPTATAGADRAELVAYNAQGTEVLRSLIPVSDEPVQWAGVSSNGTPFPAGTYSFKVESFKAGELVNETEATTYSRITEARIEEGATHLILAGGSKITTADVTALREAD</sequence>
<dbReference type="AlphaFoldDB" id="A0A1I6TDF2"/>
<dbReference type="InterPro" id="IPR025965">
    <property type="entry name" value="FlgD/Vpr_Ig-like"/>
</dbReference>
<comment type="similarity">
    <text evidence="1 5">Belongs to the FlgD family.</text>
</comment>
<evidence type="ECO:0000313" key="7">
    <source>
        <dbReference type="EMBL" id="SFS87183.1"/>
    </source>
</evidence>
<evidence type="ECO:0000313" key="8">
    <source>
        <dbReference type="Proteomes" id="UP000199239"/>
    </source>
</evidence>
<proteinExistence type="inferred from homology"/>
<dbReference type="InterPro" id="IPR005648">
    <property type="entry name" value="FlgD"/>
</dbReference>
<organism evidence="7 8">
    <name type="scientific">Sulfitobacter marinus</name>
    <dbReference type="NCBI Taxonomy" id="394264"/>
    <lineage>
        <taxon>Bacteria</taxon>
        <taxon>Pseudomonadati</taxon>
        <taxon>Pseudomonadota</taxon>
        <taxon>Alphaproteobacteria</taxon>
        <taxon>Rhodobacterales</taxon>
        <taxon>Roseobacteraceae</taxon>
        <taxon>Sulfitobacter</taxon>
    </lineage>
</organism>
<dbReference type="GO" id="GO:0044781">
    <property type="term" value="P:bacterial-type flagellum organization"/>
    <property type="evidence" value="ECO:0007669"/>
    <property type="project" value="UniProtKB-UniRule"/>
</dbReference>
<evidence type="ECO:0000256" key="4">
    <source>
        <dbReference type="ARBA" id="ARBA00024746"/>
    </source>
</evidence>
<dbReference type="Pfam" id="PF03963">
    <property type="entry name" value="FlgD"/>
    <property type="match status" value="1"/>
</dbReference>
<protein>
    <recommendedName>
        <fullName evidence="2 5">Basal-body rod modification protein FlgD</fullName>
    </recommendedName>
</protein>
<accession>A0A1I6TDF2</accession>
<evidence type="ECO:0000256" key="3">
    <source>
        <dbReference type="ARBA" id="ARBA00022795"/>
    </source>
</evidence>
<keyword evidence="7" id="KW-0282">Flagellum</keyword>
<dbReference type="Pfam" id="PF13860">
    <property type="entry name" value="FlgD_ig"/>
    <property type="match status" value="1"/>
</dbReference>
<dbReference type="STRING" id="394264.SAMN04488040_2189"/>
<evidence type="ECO:0000259" key="6">
    <source>
        <dbReference type="Pfam" id="PF13860"/>
    </source>
</evidence>
<name>A0A1I6TDF2_9RHOB</name>
<evidence type="ECO:0000256" key="1">
    <source>
        <dbReference type="ARBA" id="ARBA00010577"/>
    </source>
</evidence>